<comment type="subcellular location">
    <subcellularLocation>
        <location evidence="1">Membrane</location>
    </subcellularLocation>
</comment>
<evidence type="ECO:0000256" key="5">
    <source>
        <dbReference type="ARBA" id="ARBA00023237"/>
    </source>
</evidence>
<dbReference type="AlphaFoldDB" id="A0A8J6I1A1"/>
<organism evidence="8 9">
    <name type="scientific">Capillibacterium thermochitinicola</name>
    <dbReference type="NCBI Taxonomy" id="2699427"/>
    <lineage>
        <taxon>Bacteria</taxon>
        <taxon>Bacillati</taxon>
        <taxon>Bacillota</taxon>
        <taxon>Capillibacterium</taxon>
    </lineage>
</organism>
<dbReference type="Gene3D" id="3.10.20.310">
    <property type="entry name" value="membrane protein fhac"/>
    <property type="match status" value="2"/>
</dbReference>
<dbReference type="PANTHER" id="PTHR12815">
    <property type="entry name" value="SORTING AND ASSEMBLY MACHINERY SAMM50 PROTEIN FAMILY MEMBER"/>
    <property type="match status" value="1"/>
</dbReference>
<sequence>MTRILKIPVLLGVVLFMFMMWSGPALAVGELVLSVEISGNKQVKEEQILQAVTNIRLGEALDRQAVVKDQQAIMDLGYFAMVEPYAEEFLGGIKVVFRVVENPQITRYEIKGLERITPEEVLPFFRQKPGDVFNYVTMLNDLVMAQQYFNEERGLLIPPFSGSAGEISELMQIDEEGVVHLHLTEARLGRIRYQGLERTKEFVVAREMTLKEGDILDLNVLREDTQQLARLQLFSDISPRLQPTTEPGVMDLIMEFKEGENRIFNMGISYTPVDNTLLGSFGITDPNLMGLGQKLSFNMEFNPNNVFNFNFEFQEPWLDAKQTSLGLKLYSNHTLSLSSRNLDGGVFSGKDGRFDNKYTYNYNEKKTGLNLTLGRPLNRHLRLSTSFRMERVTIDPQEWVADRNNQYEYENAEGNKQTIEKEDDYPTLPLKQEYWDNSLGLGLNYNRLVYTGAYTTDGYHASLGLNLHGGIFGGEYDYQRLYGEFKQFYSPLAHTTLGYRVMGSKILGQTPDSSKLYLGGELSLRGYDVRHVSGDQQVLANFELRQRIPNAENLEAVLFYDVGTVDFEKYYHSYGVGFRYNIPLLGQLRFDFGWTPESGKPKFNFFFGEMF</sequence>
<dbReference type="Pfam" id="PF01103">
    <property type="entry name" value="Omp85"/>
    <property type="match status" value="1"/>
</dbReference>
<comment type="caution">
    <text evidence="8">The sequence shown here is derived from an EMBL/GenBank/DDBJ whole genome shotgun (WGS) entry which is preliminary data.</text>
</comment>
<dbReference type="RefSeq" id="WP_181338905.1">
    <property type="nucleotide sequence ID" value="NZ_JAAKDE010000004.1"/>
</dbReference>
<dbReference type="InterPro" id="IPR039910">
    <property type="entry name" value="D15-like"/>
</dbReference>
<gene>
    <name evidence="8" type="ORF">G5B42_02710</name>
</gene>
<evidence type="ECO:0000256" key="1">
    <source>
        <dbReference type="ARBA" id="ARBA00004370"/>
    </source>
</evidence>
<dbReference type="InterPro" id="IPR000184">
    <property type="entry name" value="Bac_surfAg_D15"/>
</dbReference>
<dbReference type="EMBL" id="JAAKDE010000004">
    <property type="protein sequence ID" value="MBA2132457.1"/>
    <property type="molecule type" value="Genomic_DNA"/>
</dbReference>
<keyword evidence="5" id="KW-0998">Cell outer membrane</keyword>
<evidence type="ECO:0000256" key="4">
    <source>
        <dbReference type="ARBA" id="ARBA00023136"/>
    </source>
</evidence>
<keyword evidence="4" id="KW-0472">Membrane</keyword>
<evidence type="ECO:0000256" key="2">
    <source>
        <dbReference type="ARBA" id="ARBA00022692"/>
    </source>
</evidence>
<keyword evidence="2" id="KW-0812">Transmembrane</keyword>
<dbReference type="InterPro" id="IPR010827">
    <property type="entry name" value="BamA/TamA_POTRA"/>
</dbReference>
<accession>A0A8J6I1A1</accession>
<keyword evidence="3" id="KW-0732">Signal</keyword>
<evidence type="ECO:0000259" key="7">
    <source>
        <dbReference type="Pfam" id="PF07244"/>
    </source>
</evidence>
<evidence type="ECO:0000313" key="9">
    <source>
        <dbReference type="Proteomes" id="UP000657177"/>
    </source>
</evidence>
<evidence type="ECO:0000313" key="8">
    <source>
        <dbReference type="EMBL" id="MBA2132457.1"/>
    </source>
</evidence>
<evidence type="ECO:0000256" key="3">
    <source>
        <dbReference type="ARBA" id="ARBA00022729"/>
    </source>
</evidence>
<dbReference type="GO" id="GO:0019867">
    <property type="term" value="C:outer membrane"/>
    <property type="evidence" value="ECO:0007669"/>
    <property type="project" value="InterPro"/>
</dbReference>
<keyword evidence="9" id="KW-1185">Reference proteome</keyword>
<proteinExistence type="predicted"/>
<dbReference type="Proteomes" id="UP000657177">
    <property type="component" value="Unassembled WGS sequence"/>
</dbReference>
<dbReference type="PANTHER" id="PTHR12815:SF47">
    <property type="entry name" value="TRANSLOCATION AND ASSEMBLY MODULE SUBUNIT TAMA"/>
    <property type="match status" value="1"/>
</dbReference>
<reference evidence="8" key="1">
    <citation type="submission" date="2020-06" db="EMBL/GenBank/DDBJ databases">
        <title>Novel chitinolytic bacterium.</title>
        <authorList>
            <person name="Ungkulpasvich U."/>
            <person name="Kosugi A."/>
            <person name="Uke A."/>
        </authorList>
    </citation>
    <scope>NUCLEOTIDE SEQUENCE</scope>
    <source>
        <strain evidence="8">UUS1-1</strain>
    </source>
</reference>
<dbReference type="Gene3D" id="2.40.160.50">
    <property type="entry name" value="membrane protein fhac: a member of the omp85/tpsb transporter family"/>
    <property type="match status" value="1"/>
</dbReference>
<evidence type="ECO:0000259" key="6">
    <source>
        <dbReference type="Pfam" id="PF01103"/>
    </source>
</evidence>
<feature type="domain" description="POTRA" evidence="7">
    <location>
        <begin position="34"/>
        <end position="101"/>
    </location>
</feature>
<name>A0A8J6I1A1_9FIRM</name>
<feature type="domain" description="POTRA" evidence="7">
    <location>
        <begin position="187"/>
        <end position="259"/>
    </location>
</feature>
<protein>
    <submittedName>
        <fullName evidence="8">BamA/TamA family outer membrane protein</fullName>
    </submittedName>
</protein>
<dbReference type="Pfam" id="PF07244">
    <property type="entry name" value="POTRA"/>
    <property type="match status" value="2"/>
</dbReference>
<feature type="domain" description="Bacterial surface antigen (D15)" evidence="6">
    <location>
        <begin position="287"/>
        <end position="611"/>
    </location>
</feature>